<feature type="transmembrane region" description="Helical" evidence="5">
    <location>
        <begin position="425"/>
        <end position="445"/>
    </location>
</feature>
<comment type="subcellular location">
    <subcellularLocation>
        <location evidence="1">Membrane</location>
        <topology evidence="1">Multi-pass membrane protein</topology>
    </subcellularLocation>
</comment>
<feature type="transmembrane region" description="Helical" evidence="5">
    <location>
        <begin position="486"/>
        <end position="503"/>
    </location>
</feature>
<organism evidence="6 7">
    <name type="scientific">Arcicella rigui</name>
    <dbReference type="NCBI Taxonomy" id="797020"/>
    <lineage>
        <taxon>Bacteria</taxon>
        <taxon>Pseudomonadati</taxon>
        <taxon>Bacteroidota</taxon>
        <taxon>Cytophagia</taxon>
        <taxon>Cytophagales</taxon>
        <taxon>Flectobacillaceae</taxon>
        <taxon>Arcicella</taxon>
    </lineage>
</organism>
<feature type="transmembrane region" description="Helical" evidence="5">
    <location>
        <begin position="159"/>
        <end position="180"/>
    </location>
</feature>
<sequence>MKSSLLSLSLLINQKTNQSLMEKNTSPTTSQELKKELSLLDATMIVIGSMIGSGIFIVSADVTRNLGSPGYLLLAWGITGVITLISALSYGELAGMMPNAGGQYVYLREAYNSLTGFLFGWTTFLVIETGTIAAVAVAFAKYTGVLLPDIIGTDEKHQFLFFDTQQLLAIALILLLTFVNVQGVKNAKLVQLVFTVTKIGALLGLAVVGIIVGSDPKKGMWAINSIDFWSPVKIIWENGKIMDYEYLSGIGLWSAMGLALIGPLFSSSAWNNVTYTAGEMKNPKRDIPLSLLYGTLTVSALYILANVAYLMLLPVQGHPNAEDTLSRGIMFATNDRVGTAAAEMIFGNPATIIMAIFIMISTFGCNNGIILSGARVYYAMAKDGLFFKKAGELNRKGVPAFSLWIQCGWACLLCLSGTYGDLLDYTVFAILVFYILTIFGVFVLRKKQPNAQRPYKAFGYPVIPAIYLLFAAGLCINLLIYKPIPSWAGVGIVALGIPVFYLWKKKK</sequence>
<evidence type="ECO:0000256" key="5">
    <source>
        <dbReference type="SAM" id="Phobius"/>
    </source>
</evidence>
<feature type="transmembrane region" description="Helical" evidence="5">
    <location>
        <begin position="71"/>
        <end position="93"/>
    </location>
</feature>
<feature type="transmembrane region" description="Helical" evidence="5">
    <location>
        <begin position="398"/>
        <end position="419"/>
    </location>
</feature>
<reference evidence="6 7" key="1">
    <citation type="submission" date="2023-12" db="EMBL/GenBank/DDBJ databases">
        <title>Novel species of the genus Arcicella isolated from rivers.</title>
        <authorList>
            <person name="Lu H."/>
        </authorList>
    </citation>
    <scope>NUCLEOTIDE SEQUENCE [LARGE SCALE GENOMIC DNA]</scope>
    <source>
        <strain evidence="6 7">KCTC 23307</strain>
    </source>
</reference>
<dbReference type="InterPro" id="IPR002293">
    <property type="entry name" value="AA/rel_permease1"/>
</dbReference>
<feature type="transmembrane region" description="Helical" evidence="5">
    <location>
        <begin position="352"/>
        <end position="378"/>
    </location>
</feature>
<dbReference type="Pfam" id="PF13520">
    <property type="entry name" value="AA_permease_2"/>
    <property type="match status" value="1"/>
</dbReference>
<keyword evidence="2 5" id="KW-0812">Transmembrane</keyword>
<protein>
    <submittedName>
        <fullName evidence="6">Amino acid permease</fullName>
    </submittedName>
</protein>
<feature type="transmembrane region" description="Helical" evidence="5">
    <location>
        <begin position="114"/>
        <end position="139"/>
    </location>
</feature>
<evidence type="ECO:0000256" key="4">
    <source>
        <dbReference type="ARBA" id="ARBA00023136"/>
    </source>
</evidence>
<dbReference type="PANTHER" id="PTHR11785:SF512">
    <property type="entry name" value="SOBREMESA, ISOFORM B"/>
    <property type="match status" value="1"/>
</dbReference>
<accession>A0ABU5Q8J1</accession>
<dbReference type="Proteomes" id="UP001302949">
    <property type="component" value="Unassembled WGS sequence"/>
</dbReference>
<dbReference type="PANTHER" id="PTHR11785">
    <property type="entry name" value="AMINO ACID TRANSPORTER"/>
    <property type="match status" value="1"/>
</dbReference>
<evidence type="ECO:0000256" key="3">
    <source>
        <dbReference type="ARBA" id="ARBA00022989"/>
    </source>
</evidence>
<dbReference type="InterPro" id="IPR050598">
    <property type="entry name" value="AminoAcid_Transporter"/>
</dbReference>
<evidence type="ECO:0000256" key="2">
    <source>
        <dbReference type="ARBA" id="ARBA00022692"/>
    </source>
</evidence>
<evidence type="ECO:0000256" key="1">
    <source>
        <dbReference type="ARBA" id="ARBA00004141"/>
    </source>
</evidence>
<dbReference type="PIRSF" id="PIRSF006060">
    <property type="entry name" value="AA_transporter"/>
    <property type="match status" value="1"/>
</dbReference>
<feature type="transmembrane region" description="Helical" evidence="5">
    <location>
        <begin position="457"/>
        <end position="480"/>
    </location>
</feature>
<dbReference type="RefSeq" id="WP_323296311.1">
    <property type="nucleotide sequence ID" value="NZ_JAYFUM010000008.1"/>
</dbReference>
<feature type="transmembrane region" description="Helical" evidence="5">
    <location>
        <begin position="291"/>
        <end position="312"/>
    </location>
</feature>
<dbReference type="EMBL" id="JAYFUM010000008">
    <property type="protein sequence ID" value="MEA5139151.1"/>
    <property type="molecule type" value="Genomic_DNA"/>
</dbReference>
<dbReference type="Gene3D" id="1.20.1740.10">
    <property type="entry name" value="Amino acid/polyamine transporter I"/>
    <property type="match status" value="1"/>
</dbReference>
<keyword evidence="7" id="KW-1185">Reference proteome</keyword>
<evidence type="ECO:0000313" key="6">
    <source>
        <dbReference type="EMBL" id="MEA5139151.1"/>
    </source>
</evidence>
<name>A0ABU5Q8J1_9BACT</name>
<keyword evidence="4 5" id="KW-0472">Membrane</keyword>
<comment type="caution">
    <text evidence="6">The sequence shown here is derived from an EMBL/GenBank/DDBJ whole genome shotgun (WGS) entry which is preliminary data.</text>
</comment>
<feature type="transmembrane region" description="Helical" evidence="5">
    <location>
        <begin position="192"/>
        <end position="212"/>
    </location>
</feature>
<evidence type="ECO:0000313" key="7">
    <source>
        <dbReference type="Proteomes" id="UP001302949"/>
    </source>
</evidence>
<feature type="transmembrane region" description="Helical" evidence="5">
    <location>
        <begin position="250"/>
        <end position="270"/>
    </location>
</feature>
<proteinExistence type="predicted"/>
<keyword evidence="3 5" id="KW-1133">Transmembrane helix</keyword>
<gene>
    <name evidence="6" type="ORF">VB248_08400</name>
</gene>
<feature type="transmembrane region" description="Helical" evidence="5">
    <location>
        <begin position="39"/>
        <end position="59"/>
    </location>
</feature>